<accession>A0A557R1J1</accession>
<evidence type="ECO:0000256" key="8">
    <source>
        <dbReference type="PROSITE-ProRule" id="PRU01360"/>
    </source>
</evidence>
<reference evidence="10 11" key="1">
    <citation type="submission" date="2019-07" db="EMBL/GenBank/DDBJ databases">
        <title>The pathways for chlorine oxyanion respiration interact through the shared metabolite chlorate.</title>
        <authorList>
            <person name="Barnum T.P."/>
            <person name="Cheng Y."/>
            <person name="Hill K.A."/>
            <person name="Lucas L.N."/>
            <person name="Carlson H.K."/>
            <person name="Coates J.D."/>
        </authorList>
    </citation>
    <scope>NUCLEOTIDE SEQUENCE [LARGE SCALE GENOMIC DNA]</scope>
    <source>
        <strain evidence="10 11">SFB-3</strain>
    </source>
</reference>
<dbReference type="PANTHER" id="PTHR30069">
    <property type="entry name" value="TONB-DEPENDENT OUTER MEMBRANE RECEPTOR"/>
    <property type="match status" value="1"/>
</dbReference>
<keyword evidence="5" id="KW-0798">TonB box</keyword>
<organism evidence="10 11">
    <name type="scientific">Denitromonas halophila</name>
    <dbReference type="NCBI Taxonomy" id="1629404"/>
    <lineage>
        <taxon>Bacteria</taxon>
        <taxon>Pseudomonadati</taxon>
        <taxon>Pseudomonadota</taxon>
        <taxon>Betaproteobacteria</taxon>
        <taxon>Rhodocyclales</taxon>
        <taxon>Zoogloeaceae</taxon>
        <taxon>Denitromonas</taxon>
    </lineage>
</organism>
<feature type="domain" description="TonB-dependent receptor-like beta-barrel" evidence="9">
    <location>
        <begin position="20"/>
        <end position="216"/>
    </location>
</feature>
<evidence type="ECO:0000256" key="4">
    <source>
        <dbReference type="ARBA" id="ARBA00022692"/>
    </source>
</evidence>
<dbReference type="Pfam" id="PF00593">
    <property type="entry name" value="TonB_dep_Rec_b-barrel"/>
    <property type="match status" value="1"/>
</dbReference>
<dbReference type="GO" id="GO:0044718">
    <property type="term" value="P:siderophore transmembrane transport"/>
    <property type="evidence" value="ECO:0007669"/>
    <property type="project" value="TreeGrafter"/>
</dbReference>
<sequence>MQNVVFQDLTPQSWSTWTMAAVMNNTVGDGNGYVGDVDLEPEKATTISATFDWHAADRAWEFKATPFYTRVSDYIDAVQWDRTTNTAATSNADDTFTVLKYRNQAARLYGLELSGKMPLATNAWGAWGVEGLLSYTRSKNLDTGDALYNTMPLNATATLTHTLGGWDNRIELVMVSKKDDLSDARNEISTGGYSLVNLRGGYSWKQVRLDFGVENLFDKYYDSPTGGTYTGQGTTMGINSIPWGIAVPGAGRSLYAGVNVKF</sequence>
<keyword evidence="10" id="KW-0675">Receptor</keyword>
<evidence type="ECO:0000313" key="11">
    <source>
        <dbReference type="Proteomes" id="UP000319502"/>
    </source>
</evidence>
<evidence type="ECO:0000256" key="7">
    <source>
        <dbReference type="ARBA" id="ARBA00023237"/>
    </source>
</evidence>
<keyword evidence="3 8" id="KW-1134">Transmembrane beta strand</keyword>
<dbReference type="Proteomes" id="UP000319502">
    <property type="component" value="Unassembled WGS sequence"/>
</dbReference>
<dbReference type="AlphaFoldDB" id="A0A557R1J1"/>
<keyword evidence="6 8" id="KW-0472">Membrane</keyword>
<evidence type="ECO:0000256" key="6">
    <source>
        <dbReference type="ARBA" id="ARBA00023136"/>
    </source>
</evidence>
<protein>
    <submittedName>
        <fullName evidence="10">TonB-dependent receptor</fullName>
    </submittedName>
</protein>
<dbReference type="OrthoDB" id="5332150at2"/>
<keyword evidence="4 8" id="KW-0812">Transmembrane</keyword>
<dbReference type="GO" id="GO:0015344">
    <property type="term" value="F:siderophore uptake transmembrane transporter activity"/>
    <property type="evidence" value="ECO:0007669"/>
    <property type="project" value="TreeGrafter"/>
</dbReference>
<dbReference type="Gene3D" id="2.40.170.20">
    <property type="entry name" value="TonB-dependent receptor, beta-barrel domain"/>
    <property type="match status" value="1"/>
</dbReference>
<dbReference type="InterPro" id="IPR039426">
    <property type="entry name" value="TonB-dep_rcpt-like"/>
</dbReference>
<dbReference type="InterPro" id="IPR036942">
    <property type="entry name" value="Beta-barrel_TonB_sf"/>
</dbReference>
<dbReference type="InterPro" id="IPR000531">
    <property type="entry name" value="Beta-barrel_TonB"/>
</dbReference>
<keyword evidence="7 8" id="KW-0998">Cell outer membrane</keyword>
<comment type="caution">
    <text evidence="10">The sequence shown here is derived from an EMBL/GenBank/DDBJ whole genome shotgun (WGS) entry which is preliminary data.</text>
</comment>
<comment type="subcellular location">
    <subcellularLocation>
        <location evidence="1 8">Cell outer membrane</location>
        <topology evidence="1 8">Multi-pass membrane protein</topology>
    </subcellularLocation>
</comment>
<dbReference type="EMBL" id="VMNK01000003">
    <property type="protein sequence ID" value="TVO59029.1"/>
    <property type="molecule type" value="Genomic_DNA"/>
</dbReference>
<keyword evidence="2 8" id="KW-0813">Transport</keyword>
<gene>
    <name evidence="10" type="ORF">FHP91_05095</name>
</gene>
<keyword evidence="11" id="KW-1185">Reference proteome</keyword>
<dbReference type="PANTHER" id="PTHR30069:SF49">
    <property type="entry name" value="OUTER MEMBRANE PROTEIN C"/>
    <property type="match status" value="1"/>
</dbReference>
<evidence type="ECO:0000256" key="5">
    <source>
        <dbReference type="ARBA" id="ARBA00023077"/>
    </source>
</evidence>
<evidence type="ECO:0000259" key="9">
    <source>
        <dbReference type="Pfam" id="PF00593"/>
    </source>
</evidence>
<proteinExistence type="inferred from homology"/>
<evidence type="ECO:0000256" key="1">
    <source>
        <dbReference type="ARBA" id="ARBA00004571"/>
    </source>
</evidence>
<evidence type="ECO:0000256" key="2">
    <source>
        <dbReference type="ARBA" id="ARBA00022448"/>
    </source>
</evidence>
<dbReference type="SUPFAM" id="SSF56935">
    <property type="entry name" value="Porins"/>
    <property type="match status" value="1"/>
</dbReference>
<evidence type="ECO:0000256" key="3">
    <source>
        <dbReference type="ARBA" id="ARBA00022452"/>
    </source>
</evidence>
<dbReference type="PROSITE" id="PS52016">
    <property type="entry name" value="TONB_DEPENDENT_REC_3"/>
    <property type="match status" value="1"/>
</dbReference>
<name>A0A557R1J1_9RHOO</name>
<comment type="similarity">
    <text evidence="8">Belongs to the TonB-dependent receptor family.</text>
</comment>
<dbReference type="GO" id="GO:0009279">
    <property type="term" value="C:cell outer membrane"/>
    <property type="evidence" value="ECO:0007669"/>
    <property type="project" value="UniProtKB-SubCell"/>
</dbReference>
<dbReference type="RefSeq" id="WP_144308538.1">
    <property type="nucleotide sequence ID" value="NZ_VMNK01000003.1"/>
</dbReference>
<evidence type="ECO:0000313" key="10">
    <source>
        <dbReference type="EMBL" id="TVO59029.1"/>
    </source>
</evidence>